<dbReference type="Proteomes" id="UP000789901">
    <property type="component" value="Unassembled WGS sequence"/>
</dbReference>
<protein>
    <submittedName>
        <fullName evidence="1">2690_t:CDS:1</fullName>
    </submittedName>
</protein>
<evidence type="ECO:0000313" key="2">
    <source>
        <dbReference type="Proteomes" id="UP000789901"/>
    </source>
</evidence>
<comment type="caution">
    <text evidence="1">The sequence shown here is derived from an EMBL/GenBank/DDBJ whole genome shotgun (WGS) entry which is preliminary data.</text>
</comment>
<accession>A0ABN7WW30</accession>
<feature type="non-terminal residue" evidence="1">
    <location>
        <position position="1"/>
    </location>
</feature>
<gene>
    <name evidence="1" type="ORF">GMARGA_LOCUS34955</name>
</gene>
<name>A0ABN7WW30_GIGMA</name>
<proteinExistence type="predicted"/>
<reference evidence="1 2" key="1">
    <citation type="submission" date="2021-06" db="EMBL/GenBank/DDBJ databases">
        <authorList>
            <person name="Kallberg Y."/>
            <person name="Tangrot J."/>
            <person name="Rosling A."/>
        </authorList>
    </citation>
    <scope>NUCLEOTIDE SEQUENCE [LARGE SCALE GENOMIC DNA]</scope>
    <source>
        <strain evidence="1 2">120-4 pot B 10/14</strain>
    </source>
</reference>
<dbReference type="EMBL" id="CAJVQB010063088">
    <property type="protein sequence ID" value="CAG8840529.1"/>
    <property type="molecule type" value="Genomic_DNA"/>
</dbReference>
<sequence>QFKERLFDQKIFSKRWADIYEPKESIDESWYINLTNDITEEEWSEMLTDGPEELLTKIRISQGLQLIGATGNDWHQNMSSTYINLWKTKELQIILEFNNEDEKKNLYSTKVFEILGKKFMRKIAQQLKMLRKKLIKGRPANWFKELEKIMLANNGSRKLKQEFIISNSNRESLLTVLDKVSNDNRKREWIMTKQPKRKESSNALIGKAVMSTGRKVLTEHWKLEMEDNENQQTLKKCSGCKMDQFGELNTCKKWNERNNIQGSISRFIKKKQEFTLLLNSNMIVGLSKEDSSEVRASESVAETLTLEKVDMVLIGKQRLSQTIKDELTRRYKKNRSENRKVLTFYTDGSLRKAAKIDPLKEDSMGAGWLQLN</sequence>
<organism evidence="1 2">
    <name type="scientific">Gigaspora margarita</name>
    <dbReference type="NCBI Taxonomy" id="4874"/>
    <lineage>
        <taxon>Eukaryota</taxon>
        <taxon>Fungi</taxon>
        <taxon>Fungi incertae sedis</taxon>
        <taxon>Mucoromycota</taxon>
        <taxon>Glomeromycotina</taxon>
        <taxon>Glomeromycetes</taxon>
        <taxon>Diversisporales</taxon>
        <taxon>Gigasporaceae</taxon>
        <taxon>Gigaspora</taxon>
    </lineage>
</organism>
<evidence type="ECO:0000313" key="1">
    <source>
        <dbReference type="EMBL" id="CAG8840529.1"/>
    </source>
</evidence>
<keyword evidence="2" id="KW-1185">Reference proteome</keyword>
<feature type="non-terminal residue" evidence="1">
    <location>
        <position position="372"/>
    </location>
</feature>